<feature type="region of interest" description="Disordered" evidence="1">
    <location>
        <begin position="1"/>
        <end position="76"/>
    </location>
</feature>
<feature type="region of interest" description="Disordered" evidence="1">
    <location>
        <begin position="178"/>
        <end position="233"/>
    </location>
</feature>
<proteinExistence type="predicted"/>
<comment type="caution">
    <text evidence="2">The sequence shown here is derived from an EMBL/GenBank/DDBJ whole genome shotgun (WGS) entry which is preliminary data.</text>
</comment>
<evidence type="ECO:0000313" key="2">
    <source>
        <dbReference type="EMBL" id="KAK2610282.1"/>
    </source>
</evidence>
<reference evidence="2" key="1">
    <citation type="submission" date="2023-06" db="EMBL/GenBank/DDBJ databases">
        <authorList>
            <person name="Noh H."/>
        </authorList>
    </citation>
    <scope>NUCLEOTIDE SEQUENCE</scope>
    <source>
        <strain evidence="2">DUCC20226</strain>
    </source>
</reference>
<name>A0AAD9W594_PHOAM</name>
<feature type="compositionally biased region" description="Polar residues" evidence="1">
    <location>
        <begin position="33"/>
        <end position="58"/>
    </location>
</feature>
<dbReference type="AlphaFoldDB" id="A0AAD9W594"/>
<feature type="compositionally biased region" description="Polar residues" evidence="1">
    <location>
        <begin position="1"/>
        <end position="12"/>
    </location>
</feature>
<evidence type="ECO:0000313" key="3">
    <source>
        <dbReference type="Proteomes" id="UP001265746"/>
    </source>
</evidence>
<protein>
    <submittedName>
        <fullName evidence="2">Uncharacterized protein</fullName>
    </submittedName>
</protein>
<dbReference type="Proteomes" id="UP001265746">
    <property type="component" value="Unassembled WGS sequence"/>
</dbReference>
<dbReference type="EMBL" id="JAUJFL010000002">
    <property type="protein sequence ID" value="KAK2610282.1"/>
    <property type="molecule type" value="Genomic_DNA"/>
</dbReference>
<sequence length="480" mass="52476">MADNNTPEKTNASSQSQSSNTFPTENGPGDNGQVDTNPSPLRNNSFTLAATDSRSSNLRFGAIGGPTTPVRAPQPISSTRPASLAFQHVTSIDNLGVDAANERNLTSTRPSQSYVTSLTSWRRGSGEAAAASPSYKQDYEQVQREIHVGTPDESNVDALAPYLRREEEMLRNFQQLRLQQQPPQQPQQALRSQPPPGFGSIEGFDPGFDDAMRTGGRSRGFRPMNSKLFPDAANKPLTDEEKAYRDALGISHNYQGEVTNPANISAEIPDELNCAVWITGLPRDCSYKDLLGTIAVHRPGKVYASFISPPKPGPGHLLSHNTSAAKIIFYKPAEARNLLRVAGEGRLIVRNRRARAVPNRIKTGEHSHKKGTSRCIVIKGPATIVNEPSLYRSFDARFQFHTEEVLFLEPKMESEGLMHKIEWRFSSHRAQAESAHKLITLECPGVEVIYAPDPCAPIDTSPVPAPVDQGLLGLDIGQGL</sequence>
<keyword evidence="3" id="KW-1185">Reference proteome</keyword>
<evidence type="ECO:0000256" key="1">
    <source>
        <dbReference type="SAM" id="MobiDB-lite"/>
    </source>
</evidence>
<feature type="compositionally biased region" description="Low complexity" evidence="1">
    <location>
        <begin position="178"/>
        <end position="192"/>
    </location>
</feature>
<gene>
    <name evidence="2" type="ORF">N8I77_003730</name>
</gene>
<accession>A0AAD9W594</accession>
<organism evidence="2 3">
    <name type="scientific">Phomopsis amygdali</name>
    <name type="common">Fusicoccum amygdali</name>
    <dbReference type="NCBI Taxonomy" id="1214568"/>
    <lineage>
        <taxon>Eukaryota</taxon>
        <taxon>Fungi</taxon>
        <taxon>Dikarya</taxon>
        <taxon>Ascomycota</taxon>
        <taxon>Pezizomycotina</taxon>
        <taxon>Sordariomycetes</taxon>
        <taxon>Sordariomycetidae</taxon>
        <taxon>Diaporthales</taxon>
        <taxon>Diaporthaceae</taxon>
        <taxon>Diaporthe</taxon>
    </lineage>
</organism>